<evidence type="ECO:0000313" key="2">
    <source>
        <dbReference type="Proteomes" id="UP001239795"/>
    </source>
</evidence>
<comment type="caution">
    <text evidence="1">The sequence shown here is derived from an EMBL/GenBank/DDBJ whole genome shotgun (WGS) entry which is preliminary data.</text>
</comment>
<evidence type="ECO:0000313" key="1">
    <source>
        <dbReference type="EMBL" id="KAK1469104.1"/>
    </source>
</evidence>
<keyword evidence="2" id="KW-1185">Reference proteome</keyword>
<organism evidence="1 2">
    <name type="scientific">Colletotrichum melonis</name>
    <dbReference type="NCBI Taxonomy" id="1209925"/>
    <lineage>
        <taxon>Eukaryota</taxon>
        <taxon>Fungi</taxon>
        <taxon>Dikarya</taxon>
        <taxon>Ascomycota</taxon>
        <taxon>Pezizomycotina</taxon>
        <taxon>Sordariomycetes</taxon>
        <taxon>Hypocreomycetidae</taxon>
        <taxon>Glomerellales</taxon>
        <taxon>Glomerellaceae</taxon>
        <taxon>Colletotrichum</taxon>
        <taxon>Colletotrichum acutatum species complex</taxon>
    </lineage>
</organism>
<sequence>MAPVSDLSEPLLNAPTARTCHMRATGV</sequence>
<dbReference type="EMBL" id="MLGG01000001">
    <property type="protein sequence ID" value="KAK1469104.1"/>
    <property type="molecule type" value="Genomic_DNA"/>
</dbReference>
<gene>
    <name evidence="1" type="ORF">CMEL01_00871</name>
</gene>
<dbReference type="Proteomes" id="UP001239795">
    <property type="component" value="Unassembled WGS sequence"/>
</dbReference>
<reference evidence="1 2" key="1">
    <citation type="submission" date="2016-10" db="EMBL/GenBank/DDBJ databases">
        <title>The genome sequence of Colletotrichum fioriniae PJ7.</title>
        <authorList>
            <person name="Baroncelli R."/>
        </authorList>
    </citation>
    <scope>NUCLEOTIDE SEQUENCE [LARGE SCALE GENOMIC DNA]</scope>
    <source>
        <strain evidence="1">Col 31</strain>
    </source>
</reference>
<name>A0AAI9V1X8_9PEZI</name>
<proteinExistence type="predicted"/>
<protein>
    <submittedName>
        <fullName evidence="1">Uncharacterized protein</fullName>
    </submittedName>
</protein>
<dbReference type="AlphaFoldDB" id="A0AAI9V1X8"/>
<accession>A0AAI9V1X8</accession>